<comment type="cofactor">
    <cofactor evidence="4">
        <name>Zn(2+)</name>
        <dbReference type="ChEBI" id="CHEBI:29105"/>
    </cofactor>
    <text evidence="4">Binds 1 zinc ion per subunit.</text>
</comment>
<gene>
    <name evidence="6" type="ORF">G647_08873</name>
</gene>
<comment type="function">
    <text evidence="5">Reversible hydration of carbon dioxide.</text>
</comment>
<dbReference type="HOGENOM" id="CLU_084253_4_0_1"/>
<evidence type="ECO:0000256" key="5">
    <source>
        <dbReference type="RuleBase" id="RU003956"/>
    </source>
</evidence>
<dbReference type="AlphaFoldDB" id="V9CZ02"/>
<evidence type="ECO:0000256" key="4">
    <source>
        <dbReference type="PIRSR" id="PIRSR601765-1"/>
    </source>
</evidence>
<accession>V9CZ02</accession>
<keyword evidence="2 4" id="KW-0479">Metal-binding</keyword>
<feature type="binding site" evidence="4">
    <location>
        <position position="103"/>
    </location>
    <ligand>
        <name>Zn(2+)</name>
        <dbReference type="ChEBI" id="CHEBI:29105"/>
    </ligand>
</feature>
<dbReference type="PANTHER" id="PTHR43175">
    <property type="entry name" value="CARBONIC ANHYDRASE"/>
    <property type="match status" value="1"/>
</dbReference>
<dbReference type="InterPro" id="IPR036874">
    <property type="entry name" value="Carbonic_anhydrase_sf"/>
</dbReference>
<keyword evidence="3 4" id="KW-0862">Zinc</keyword>
<dbReference type="OrthoDB" id="10248475at2759"/>
<dbReference type="InterPro" id="IPR001765">
    <property type="entry name" value="Carbonic_anhydrase"/>
</dbReference>
<evidence type="ECO:0000256" key="1">
    <source>
        <dbReference type="ARBA" id="ARBA00006217"/>
    </source>
</evidence>
<sequence>MSAARNKIQQLLANNEKFASSFPGAPQMTQIQATRGAPGAEILVILTCFDPRCVPEAFFGPDLQAAVFRNAGGRVTEDVIRSLNILRAVVSLELVAIVHHTDCGMSHATDEEVRAFAKSKNPAAAAVVDKIDFGMWKEEHLEETVREDVRKLRDETSLDGLDLLGFVLDTQTGAVKDVEI</sequence>
<dbReference type="SUPFAM" id="SSF53056">
    <property type="entry name" value="beta-carbonic anhydrase, cab"/>
    <property type="match status" value="1"/>
</dbReference>
<dbReference type="PANTHER" id="PTHR43175:SF3">
    <property type="entry name" value="CARBON DISULFIDE HYDROLASE"/>
    <property type="match status" value="1"/>
</dbReference>
<dbReference type="VEuPathDB" id="FungiDB:G647_08873"/>
<proteinExistence type="inferred from homology"/>
<feature type="binding site" evidence="4">
    <location>
        <position position="100"/>
    </location>
    <ligand>
        <name>Zn(2+)</name>
        <dbReference type="ChEBI" id="CHEBI:29105"/>
    </ligand>
</feature>
<protein>
    <recommendedName>
        <fullName evidence="5">Carbonic anhydrase</fullName>
        <ecNumber evidence="5">4.2.1.1</ecNumber>
    </recommendedName>
    <alternativeName>
        <fullName evidence="5">Carbonate dehydratase</fullName>
    </alternativeName>
</protein>
<feature type="binding site" evidence="4">
    <location>
        <position position="48"/>
    </location>
    <ligand>
        <name>Zn(2+)</name>
        <dbReference type="ChEBI" id="CHEBI:29105"/>
    </ligand>
</feature>
<dbReference type="Gene3D" id="3.40.1050.10">
    <property type="entry name" value="Carbonic anhydrase"/>
    <property type="match status" value="1"/>
</dbReference>
<evidence type="ECO:0000313" key="6">
    <source>
        <dbReference type="EMBL" id="ETI19859.1"/>
    </source>
</evidence>
<dbReference type="Proteomes" id="UP000030678">
    <property type="component" value="Unassembled WGS sequence"/>
</dbReference>
<reference evidence="6 7" key="1">
    <citation type="submission" date="2013-03" db="EMBL/GenBank/DDBJ databases">
        <title>The Genome Sequence of Cladophialophora carrionii CBS 160.54.</title>
        <authorList>
            <consortium name="The Broad Institute Genomics Platform"/>
            <person name="Cuomo C."/>
            <person name="de Hoog S."/>
            <person name="Gorbushina A."/>
            <person name="Walker B."/>
            <person name="Young S.K."/>
            <person name="Zeng Q."/>
            <person name="Gargeya S."/>
            <person name="Fitzgerald M."/>
            <person name="Haas B."/>
            <person name="Abouelleil A."/>
            <person name="Allen A.W."/>
            <person name="Alvarado L."/>
            <person name="Arachchi H.M."/>
            <person name="Berlin A.M."/>
            <person name="Chapman S.B."/>
            <person name="Gainer-Dewar J."/>
            <person name="Goldberg J."/>
            <person name="Griggs A."/>
            <person name="Gujja S."/>
            <person name="Hansen M."/>
            <person name="Howarth C."/>
            <person name="Imamovic A."/>
            <person name="Ireland A."/>
            <person name="Larimer J."/>
            <person name="McCowan C."/>
            <person name="Murphy C."/>
            <person name="Pearson M."/>
            <person name="Poon T.W."/>
            <person name="Priest M."/>
            <person name="Roberts A."/>
            <person name="Saif S."/>
            <person name="Shea T."/>
            <person name="Sisk P."/>
            <person name="Sykes S."/>
            <person name="Wortman J."/>
            <person name="Nusbaum C."/>
            <person name="Birren B."/>
        </authorList>
    </citation>
    <scope>NUCLEOTIDE SEQUENCE [LARGE SCALE GENOMIC DNA]</scope>
    <source>
        <strain evidence="6 7">CBS 160.54</strain>
    </source>
</reference>
<evidence type="ECO:0000256" key="3">
    <source>
        <dbReference type="ARBA" id="ARBA00022833"/>
    </source>
</evidence>
<evidence type="ECO:0000313" key="7">
    <source>
        <dbReference type="Proteomes" id="UP000030678"/>
    </source>
</evidence>
<feature type="binding site" evidence="4">
    <location>
        <position position="50"/>
    </location>
    <ligand>
        <name>Zn(2+)</name>
        <dbReference type="ChEBI" id="CHEBI:29105"/>
    </ligand>
</feature>
<comment type="similarity">
    <text evidence="1 5">Belongs to the beta-class carbonic anhydrase family.</text>
</comment>
<keyword evidence="5" id="KW-0456">Lyase</keyword>
<dbReference type="EMBL" id="KB822709">
    <property type="protein sequence ID" value="ETI19859.1"/>
    <property type="molecule type" value="Genomic_DNA"/>
</dbReference>
<dbReference type="SMART" id="SM00947">
    <property type="entry name" value="Pro_CA"/>
    <property type="match status" value="1"/>
</dbReference>
<comment type="catalytic activity">
    <reaction evidence="5">
        <text>hydrogencarbonate + H(+) = CO2 + H2O</text>
        <dbReference type="Rhea" id="RHEA:10748"/>
        <dbReference type="ChEBI" id="CHEBI:15377"/>
        <dbReference type="ChEBI" id="CHEBI:15378"/>
        <dbReference type="ChEBI" id="CHEBI:16526"/>
        <dbReference type="ChEBI" id="CHEBI:17544"/>
        <dbReference type="EC" id="4.2.1.1"/>
    </reaction>
</comment>
<evidence type="ECO:0000256" key="2">
    <source>
        <dbReference type="ARBA" id="ARBA00022723"/>
    </source>
</evidence>
<dbReference type="Pfam" id="PF00484">
    <property type="entry name" value="Pro_CA"/>
    <property type="match status" value="1"/>
</dbReference>
<name>V9CZ02_9EURO</name>
<dbReference type="RefSeq" id="XP_008731401.1">
    <property type="nucleotide sequence ID" value="XM_008733179.1"/>
</dbReference>
<dbReference type="GO" id="GO:0008270">
    <property type="term" value="F:zinc ion binding"/>
    <property type="evidence" value="ECO:0007669"/>
    <property type="project" value="UniProtKB-UniRule"/>
</dbReference>
<dbReference type="EC" id="4.2.1.1" evidence="5"/>
<organism evidence="6 7">
    <name type="scientific">Cladophialophora carrionii CBS 160.54</name>
    <dbReference type="NCBI Taxonomy" id="1279043"/>
    <lineage>
        <taxon>Eukaryota</taxon>
        <taxon>Fungi</taxon>
        <taxon>Dikarya</taxon>
        <taxon>Ascomycota</taxon>
        <taxon>Pezizomycotina</taxon>
        <taxon>Eurotiomycetes</taxon>
        <taxon>Chaetothyriomycetidae</taxon>
        <taxon>Chaetothyriales</taxon>
        <taxon>Herpotrichiellaceae</taxon>
        <taxon>Cladophialophora</taxon>
    </lineage>
</organism>
<dbReference type="GO" id="GO:0004089">
    <property type="term" value="F:carbonate dehydratase activity"/>
    <property type="evidence" value="ECO:0007669"/>
    <property type="project" value="UniProtKB-UniRule"/>
</dbReference>
<dbReference type="GeneID" id="19987366"/>